<feature type="non-terminal residue" evidence="2">
    <location>
        <position position="1"/>
    </location>
</feature>
<protein>
    <submittedName>
        <fullName evidence="2">Uncharacterized protein</fullName>
    </submittedName>
</protein>
<evidence type="ECO:0000256" key="1">
    <source>
        <dbReference type="SAM" id="Coils"/>
    </source>
</evidence>
<dbReference type="EMBL" id="BTRK01000005">
    <property type="protein sequence ID" value="GMR55344.1"/>
    <property type="molecule type" value="Genomic_DNA"/>
</dbReference>
<name>A0AAN5D490_9BILA</name>
<dbReference type="Proteomes" id="UP001328107">
    <property type="component" value="Unassembled WGS sequence"/>
</dbReference>
<keyword evidence="3" id="KW-1185">Reference proteome</keyword>
<evidence type="ECO:0000313" key="3">
    <source>
        <dbReference type="Proteomes" id="UP001328107"/>
    </source>
</evidence>
<accession>A0AAN5D490</accession>
<feature type="coiled-coil region" evidence="1">
    <location>
        <begin position="53"/>
        <end position="145"/>
    </location>
</feature>
<proteinExistence type="predicted"/>
<evidence type="ECO:0000313" key="2">
    <source>
        <dbReference type="EMBL" id="GMR55344.1"/>
    </source>
</evidence>
<sequence>SISVSILLYGLRMADASRKNRRRKNDENEVIIIDDDEPIEQKPKLGKKESFEVLELREKFRETEEKLNKSEDKFQRFCRIAREYELRAERAESQLDSKRGVLDAMKNQELEKKVDSLTNQLEEERKAASEKITDLTNLLAEEKGKTLKGVERENILSHELETERRHVEEYLTR</sequence>
<gene>
    <name evidence="2" type="ORF">PMAYCL1PPCAC_25539</name>
</gene>
<keyword evidence="1" id="KW-0175">Coiled coil</keyword>
<organism evidence="2 3">
    <name type="scientific">Pristionchus mayeri</name>
    <dbReference type="NCBI Taxonomy" id="1317129"/>
    <lineage>
        <taxon>Eukaryota</taxon>
        <taxon>Metazoa</taxon>
        <taxon>Ecdysozoa</taxon>
        <taxon>Nematoda</taxon>
        <taxon>Chromadorea</taxon>
        <taxon>Rhabditida</taxon>
        <taxon>Rhabditina</taxon>
        <taxon>Diplogasteromorpha</taxon>
        <taxon>Diplogasteroidea</taxon>
        <taxon>Neodiplogasteridae</taxon>
        <taxon>Pristionchus</taxon>
    </lineage>
</organism>
<reference evidence="3" key="1">
    <citation type="submission" date="2022-10" db="EMBL/GenBank/DDBJ databases">
        <title>Genome assembly of Pristionchus species.</title>
        <authorList>
            <person name="Yoshida K."/>
            <person name="Sommer R.J."/>
        </authorList>
    </citation>
    <scope>NUCLEOTIDE SEQUENCE [LARGE SCALE GENOMIC DNA]</scope>
    <source>
        <strain evidence="3">RS5460</strain>
    </source>
</reference>
<feature type="non-terminal residue" evidence="2">
    <location>
        <position position="173"/>
    </location>
</feature>
<dbReference type="AlphaFoldDB" id="A0AAN5D490"/>
<comment type="caution">
    <text evidence="2">The sequence shown here is derived from an EMBL/GenBank/DDBJ whole genome shotgun (WGS) entry which is preliminary data.</text>
</comment>